<keyword evidence="1" id="KW-0472">Membrane</keyword>
<keyword evidence="3" id="KW-1185">Reference proteome</keyword>
<proteinExistence type="predicted"/>
<evidence type="ECO:0000313" key="3">
    <source>
        <dbReference type="Proteomes" id="UP000183496"/>
    </source>
</evidence>
<comment type="caution">
    <text evidence="2">The sequence shown here is derived from an EMBL/GenBank/DDBJ whole genome shotgun (WGS) entry which is preliminary data.</text>
</comment>
<feature type="transmembrane region" description="Helical" evidence="1">
    <location>
        <begin position="149"/>
        <end position="167"/>
    </location>
</feature>
<keyword evidence="1" id="KW-0812">Transmembrane</keyword>
<keyword evidence="1" id="KW-1133">Transmembrane helix</keyword>
<reference evidence="2 3" key="1">
    <citation type="submission" date="2016-10" db="EMBL/GenBank/DDBJ databases">
        <authorList>
            <person name="Varghese N."/>
            <person name="Submissions S."/>
        </authorList>
    </citation>
    <scope>NUCLEOTIDE SEQUENCE [LARGE SCALE GENOMIC DNA]</scope>
    <source>
        <strain evidence="3">DSM 19823 / KCTC 23066 / CCTCC M 208030 / D25</strain>
    </source>
</reference>
<evidence type="ECO:0000313" key="2">
    <source>
        <dbReference type="EMBL" id="SEQ78274.1"/>
    </source>
</evidence>
<accession>A0AAJ5BDT4</accession>
<gene>
    <name evidence="2" type="ORF">SAMN04488089_10626</name>
</gene>
<protein>
    <submittedName>
        <fullName evidence="2">Uncharacterized protein</fullName>
    </submittedName>
</protein>
<dbReference type="AlphaFoldDB" id="A0AAJ5BDT4"/>
<dbReference type="EMBL" id="FOFY01000006">
    <property type="protein sequence ID" value="SEQ78274.1"/>
    <property type="molecule type" value="Genomic_DNA"/>
</dbReference>
<name>A0AAJ5BDT4_MYRPR</name>
<organism evidence="2 3">
    <name type="scientific">Myroides profundi</name>
    <dbReference type="NCBI Taxonomy" id="480520"/>
    <lineage>
        <taxon>Bacteria</taxon>
        <taxon>Pseudomonadati</taxon>
        <taxon>Bacteroidota</taxon>
        <taxon>Flavobacteriia</taxon>
        <taxon>Flavobacteriales</taxon>
        <taxon>Flavobacteriaceae</taxon>
        <taxon>Myroides</taxon>
    </lineage>
</organism>
<dbReference type="PROSITE" id="PS51257">
    <property type="entry name" value="PROKAR_LIPOPROTEIN"/>
    <property type="match status" value="1"/>
</dbReference>
<sequence>MNMKKHDRYRLVFLVLLLALLLMSCGSCKTAINMQPTTTEQVTQTVEEVKRDTVLVISADKSQYVAELAVQGNKIVVKDTNIKRSKNKVLQPPRVQLQNNKLIVDCESEAQRLFFEWKDKFIKEQKIVETRIPVAVPLSLSWWQQTQIWLGRGFMLLVFLGTAGFIIKSRI</sequence>
<dbReference type="Proteomes" id="UP000183496">
    <property type="component" value="Unassembled WGS sequence"/>
</dbReference>
<evidence type="ECO:0000256" key="1">
    <source>
        <dbReference type="SAM" id="Phobius"/>
    </source>
</evidence>